<accession>A0A9N9CP01</accession>
<dbReference type="SUPFAM" id="SSF53686">
    <property type="entry name" value="Tryptophan synthase beta subunit-like PLP-dependent enzymes"/>
    <property type="match status" value="1"/>
</dbReference>
<comment type="caution">
    <text evidence="1">The sequence shown here is derived from an EMBL/GenBank/DDBJ whole genome shotgun (WGS) entry which is preliminary data.</text>
</comment>
<dbReference type="Proteomes" id="UP000789572">
    <property type="component" value="Unassembled WGS sequence"/>
</dbReference>
<gene>
    <name evidence="1" type="ORF">POCULU_LOCUS7839</name>
</gene>
<sequence length="111" mass="12444">TLDLISRYYSPESSDQVSHVFDPHTAVGIAAAEKKQKKGVIQICLATAHPAKFSKAVETALKNVPRFNFDEILPPEFVGLLEKEKRVVLVEKADPELIKEVIEREMRAELS</sequence>
<keyword evidence="2" id="KW-1185">Reference proteome</keyword>
<dbReference type="Gene3D" id="3.40.50.1100">
    <property type="match status" value="1"/>
</dbReference>
<organism evidence="1 2">
    <name type="scientific">Paraglomus occultum</name>
    <dbReference type="NCBI Taxonomy" id="144539"/>
    <lineage>
        <taxon>Eukaryota</taxon>
        <taxon>Fungi</taxon>
        <taxon>Fungi incertae sedis</taxon>
        <taxon>Mucoromycota</taxon>
        <taxon>Glomeromycotina</taxon>
        <taxon>Glomeromycetes</taxon>
        <taxon>Paraglomerales</taxon>
        <taxon>Paraglomeraceae</taxon>
        <taxon>Paraglomus</taxon>
    </lineage>
</organism>
<protein>
    <submittedName>
        <fullName evidence="1">4026_t:CDS:1</fullName>
    </submittedName>
</protein>
<evidence type="ECO:0000313" key="2">
    <source>
        <dbReference type="Proteomes" id="UP000789572"/>
    </source>
</evidence>
<dbReference type="OrthoDB" id="5203861at2759"/>
<dbReference type="EMBL" id="CAJVPJ010001954">
    <property type="protein sequence ID" value="CAG8608718.1"/>
    <property type="molecule type" value="Genomic_DNA"/>
</dbReference>
<dbReference type="PANTHER" id="PTHR42690:SF1">
    <property type="entry name" value="THREONINE SYNTHASE-LIKE 2"/>
    <property type="match status" value="1"/>
</dbReference>
<proteinExistence type="predicted"/>
<name>A0A9N9CP01_9GLOM</name>
<dbReference type="InterPro" id="IPR036052">
    <property type="entry name" value="TrpB-like_PALP_sf"/>
</dbReference>
<dbReference type="InterPro" id="IPR051166">
    <property type="entry name" value="Threonine_Synthase"/>
</dbReference>
<dbReference type="Pfam" id="PF24857">
    <property type="entry name" value="THR4_C"/>
    <property type="match status" value="1"/>
</dbReference>
<evidence type="ECO:0000313" key="1">
    <source>
        <dbReference type="EMBL" id="CAG8608718.1"/>
    </source>
</evidence>
<dbReference type="GO" id="GO:0004795">
    <property type="term" value="F:threonine synthase activity"/>
    <property type="evidence" value="ECO:0007669"/>
    <property type="project" value="TreeGrafter"/>
</dbReference>
<dbReference type="GO" id="GO:0009088">
    <property type="term" value="P:threonine biosynthetic process"/>
    <property type="evidence" value="ECO:0007669"/>
    <property type="project" value="TreeGrafter"/>
</dbReference>
<reference evidence="1" key="1">
    <citation type="submission" date="2021-06" db="EMBL/GenBank/DDBJ databases">
        <authorList>
            <person name="Kallberg Y."/>
            <person name="Tangrot J."/>
            <person name="Rosling A."/>
        </authorList>
    </citation>
    <scope>NUCLEOTIDE SEQUENCE</scope>
    <source>
        <strain evidence="1">IA702</strain>
    </source>
</reference>
<dbReference type="AlphaFoldDB" id="A0A9N9CP01"/>
<feature type="non-terminal residue" evidence="1">
    <location>
        <position position="1"/>
    </location>
</feature>
<dbReference type="PANTHER" id="PTHR42690">
    <property type="entry name" value="THREONINE SYNTHASE FAMILY MEMBER"/>
    <property type="match status" value="1"/>
</dbReference>